<keyword evidence="2" id="KW-1185">Reference proteome</keyword>
<gene>
    <name evidence="1" type="ORF">IE53DRAFT_390949</name>
</gene>
<name>A0ACD0NMA7_9BASI</name>
<protein>
    <submittedName>
        <fullName evidence="1">Uncharacterized protein</fullName>
    </submittedName>
</protein>
<dbReference type="Proteomes" id="UP000245626">
    <property type="component" value="Unassembled WGS sequence"/>
</dbReference>
<organism evidence="1 2">
    <name type="scientific">Violaceomyces palustris</name>
    <dbReference type="NCBI Taxonomy" id="1673888"/>
    <lineage>
        <taxon>Eukaryota</taxon>
        <taxon>Fungi</taxon>
        <taxon>Dikarya</taxon>
        <taxon>Basidiomycota</taxon>
        <taxon>Ustilaginomycotina</taxon>
        <taxon>Ustilaginomycetes</taxon>
        <taxon>Violaceomycetales</taxon>
        <taxon>Violaceomycetaceae</taxon>
        <taxon>Violaceomyces</taxon>
    </lineage>
</organism>
<sequence length="1121" mass="117141">MPTTAFQPASSFDNLFHSPAPRRSPSPQSNSPTDYSAYTPSPDDSPNTSNSQYKTATATLSAAFASLWGSYHSSPAAPSNNLDSSPSSLQTSPEVGKLSSPAVKTAGAKRSSKASSVNPAWPNLLSWGQGQGASSSGNGSRSGFESSSPPAPVANNFKRRSRAMIPFGLSSSPLEAHDQDAPGPSSSSPSFNADTSLRGLFHEDGSPGKRSYSPSRPRRGRLSPVKRNIPLSPPSDGSPNGSRASSPSIAYATLSRIKSKPSTSSLKGAKGNAGVAGPFSLGEAAQPIPASNWDEIIERTAKMDSYVRRIVFQAGLDYETRPMVVLAACCLPDPREVDYDFLLDRIMAVMDLFVENDYCIIYFAGGGKHRPGWSWIWKAYRRLGRKFRKNLKKLYIVHPTLFTRTLMQLINTGAYFVSPKFSKKVTQLYSLSDLAKLVPLTQIDVPPEVLQLNAKYEKCVIIPGQRDPAGGGTGAAPTSGTGVFGTSLSELMGERGEKGGIPRVVRDCVEAILGATDSPALNGASGPNPSPLDVEGLFRRSPSSALLKAAQDSYDRGHPVNLSHYRDPHIPAVLLKVFLRSLPEPIIPSTLYPLIRACPKPPPALSHDPSQEDGVEAQECISYIRDTILTALEPPSSLILLSYILELLHKVTLHADKNKMDAANLATVFAPNLVASGNVIRDVMICKVEGLGNMSEPNLTIKAASSKKEEGTTLGTVLRFCIERYYEIFDEIDYEPPMMDALSEQDLQGAAGLGLTSAEGLDPVSSPARMSTSLSNLSASLDDDSVAGDGYHSAFANIPVPRSRAGSASVALNPAERVPASPLRGGGARQGLAIHASSPGNTARIHASEFAQSLSRRSGGVQHRRKGSTASSSSSSVPASPMNLMFTSASNPRGTQTGDAAKQDHDPEASLGSDKDGFEIPAGSSNLAGSENAVGAENRSSPSLHTNKSISSRDGFRGPAGLSAVGRNSSAGSLRLTKGRLGSNANLRGAAGGGLGGGLKGGLAISALSAPAVSGGTADVRNGADLDGLTGGISGVALTGVSAAGQFTTTTATSTPADSPVHSPSVAAKQRSKGSKDADSGAEESEDRSADASPVSERSGFSSAKMRRGLSEVLEDGDEAA</sequence>
<evidence type="ECO:0000313" key="1">
    <source>
        <dbReference type="EMBL" id="PWN46910.1"/>
    </source>
</evidence>
<accession>A0ACD0NMA7</accession>
<evidence type="ECO:0000313" key="2">
    <source>
        <dbReference type="Proteomes" id="UP000245626"/>
    </source>
</evidence>
<proteinExistence type="predicted"/>
<dbReference type="EMBL" id="KZ820636">
    <property type="protein sequence ID" value="PWN46910.1"/>
    <property type="molecule type" value="Genomic_DNA"/>
</dbReference>
<reference evidence="1 2" key="1">
    <citation type="journal article" date="2018" name="Mol. Biol. Evol.">
        <title>Broad Genomic Sampling Reveals a Smut Pathogenic Ancestry of the Fungal Clade Ustilaginomycotina.</title>
        <authorList>
            <person name="Kijpornyongpan T."/>
            <person name="Mondo S.J."/>
            <person name="Barry K."/>
            <person name="Sandor L."/>
            <person name="Lee J."/>
            <person name="Lipzen A."/>
            <person name="Pangilinan J."/>
            <person name="LaButti K."/>
            <person name="Hainaut M."/>
            <person name="Henrissat B."/>
            <person name="Grigoriev I.V."/>
            <person name="Spatafora J.W."/>
            <person name="Aime M.C."/>
        </authorList>
    </citation>
    <scope>NUCLEOTIDE SEQUENCE [LARGE SCALE GENOMIC DNA]</scope>
    <source>
        <strain evidence="1 2">SA 807</strain>
    </source>
</reference>